<sequence>MNTYPQNLKVKEEPDDNIEDYSWNTDEELENPASVFLKTETVCEIEEEFQDEETRKQAFQESDASEDEEEVVGPRAPVVFEPIMKEEEDNDSKPKKVSLTPGGESGFLTSIRQKLGALLPGEETYKSPTLEGHSPGEETYDSPTFLEGLSPDYICDCGERPGSEKAAMAHVDSHAGAKPFRCLICKKHFSTKGIAVLHMKIHFGDKPNKYVFRRNFRQKNDLFPGKDIQCGENPMECYVCKKNFTEIGELIAHVRIHTGGRPYECDVCEKIFWQKYNFFEHMRIHTGEKPFECNVCNKNFARRGNLIVHMRIHTGEKPFQCRVCKKKFTRCSGLKSHQLTHNRKNSS</sequence>
<evidence type="ECO:0000259" key="7">
    <source>
        <dbReference type="PROSITE" id="PS50157"/>
    </source>
</evidence>
<feature type="domain" description="C2H2-type" evidence="7">
    <location>
        <begin position="235"/>
        <end position="262"/>
    </location>
</feature>
<organism evidence="8 9">
    <name type="scientific">Gryllus longicercus</name>
    <dbReference type="NCBI Taxonomy" id="2509291"/>
    <lineage>
        <taxon>Eukaryota</taxon>
        <taxon>Metazoa</taxon>
        <taxon>Ecdysozoa</taxon>
        <taxon>Arthropoda</taxon>
        <taxon>Hexapoda</taxon>
        <taxon>Insecta</taxon>
        <taxon>Pterygota</taxon>
        <taxon>Neoptera</taxon>
        <taxon>Polyneoptera</taxon>
        <taxon>Orthoptera</taxon>
        <taxon>Ensifera</taxon>
        <taxon>Gryllidea</taxon>
        <taxon>Grylloidea</taxon>
        <taxon>Gryllidae</taxon>
        <taxon>Gryllinae</taxon>
        <taxon>Gryllus</taxon>
    </lineage>
</organism>
<gene>
    <name evidence="8" type="ORF">R5R35_011028</name>
</gene>
<comment type="caution">
    <text evidence="8">The sequence shown here is derived from an EMBL/GenBank/DDBJ whole genome shotgun (WGS) entry which is preliminary data.</text>
</comment>
<dbReference type="SMART" id="SM00355">
    <property type="entry name" value="ZnF_C2H2"/>
    <property type="match status" value="5"/>
</dbReference>
<keyword evidence="4" id="KW-0862">Zinc</keyword>
<evidence type="ECO:0000256" key="2">
    <source>
        <dbReference type="ARBA" id="ARBA00022737"/>
    </source>
</evidence>
<evidence type="ECO:0000256" key="4">
    <source>
        <dbReference type="ARBA" id="ARBA00022833"/>
    </source>
</evidence>
<dbReference type="SUPFAM" id="SSF57667">
    <property type="entry name" value="beta-beta-alpha zinc fingers"/>
    <property type="match status" value="3"/>
</dbReference>
<dbReference type="FunFam" id="3.30.160.60:FF:001111">
    <property type="entry name" value="Zinc finger protein 92 homolog"/>
    <property type="match status" value="1"/>
</dbReference>
<protein>
    <recommendedName>
        <fullName evidence="7">C2H2-type domain-containing protein</fullName>
    </recommendedName>
</protein>
<dbReference type="InterPro" id="IPR050329">
    <property type="entry name" value="GLI_C2H2-zinc-finger"/>
</dbReference>
<dbReference type="PROSITE" id="PS50157">
    <property type="entry name" value="ZINC_FINGER_C2H2_2"/>
    <property type="match status" value="5"/>
</dbReference>
<dbReference type="InterPro" id="IPR036236">
    <property type="entry name" value="Znf_C2H2_sf"/>
</dbReference>
<dbReference type="GO" id="GO:0000981">
    <property type="term" value="F:DNA-binding transcription factor activity, RNA polymerase II-specific"/>
    <property type="evidence" value="ECO:0007669"/>
    <property type="project" value="TreeGrafter"/>
</dbReference>
<dbReference type="Proteomes" id="UP001378592">
    <property type="component" value="Unassembled WGS sequence"/>
</dbReference>
<feature type="domain" description="C2H2-type" evidence="7">
    <location>
        <begin position="319"/>
        <end position="346"/>
    </location>
</feature>
<dbReference type="AlphaFoldDB" id="A0AAN9VDP3"/>
<dbReference type="GO" id="GO:0000978">
    <property type="term" value="F:RNA polymerase II cis-regulatory region sequence-specific DNA binding"/>
    <property type="evidence" value="ECO:0007669"/>
    <property type="project" value="TreeGrafter"/>
</dbReference>
<feature type="domain" description="C2H2-type" evidence="7">
    <location>
        <begin position="263"/>
        <end position="290"/>
    </location>
</feature>
<dbReference type="InterPro" id="IPR013087">
    <property type="entry name" value="Znf_C2H2_type"/>
</dbReference>
<feature type="domain" description="C2H2-type" evidence="7">
    <location>
        <begin position="291"/>
        <end position="318"/>
    </location>
</feature>
<dbReference type="EMBL" id="JAZDUA010000400">
    <property type="protein sequence ID" value="KAK7793154.1"/>
    <property type="molecule type" value="Genomic_DNA"/>
</dbReference>
<accession>A0AAN9VDP3</accession>
<evidence type="ECO:0000313" key="8">
    <source>
        <dbReference type="EMBL" id="KAK7793154.1"/>
    </source>
</evidence>
<keyword evidence="3 5" id="KW-0863">Zinc-finger</keyword>
<feature type="domain" description="C2H2-type" evidence="7">
    <location>
        <begin position="180"/>
        <end position="207"/>
    </location>
</feature>
<keyword evidence="9" id="KW-1185">Reference proteome</keyword>
<keyword evidence="2" id="KW-0677">Repeat</keyword>
<evidence type="ECO:0000313" key="9">
    <source>
        <dbReference type="Proteomes" id="UP001378592"/>
    </source>
</evidence>
<dbReference type="FunFam" id="3.30.160.60:FF:000446">
    <property type="entry name" value="Zinc finger protein"/>
    <property type="match status" value="1"/>
</dbReference>
<name>A0AAN9VDP3_9ORTH</name>
<dbReference type="Gene3D" id="3.30.160.60">
    <property type="entry name" value="Classic Zinc Finger"/>
    <property type="match status" value="5"/>
</dbReference>
<evidence type="ECO:0000256" key="1">
    <source>
        <dbReference type="ARBA" id="ARBA00022723"/>
    </source>
</evidence>
<evidence type="ECO:0000256" key="5">
    <source>
        <dbReference type="PROSITE-ProRule" id="PRU00042"/>
    </source>
</evidence>
<dbReference type="FunFam" id="3.30.160.60:FF:000848">
    <property type="entry name" value="Zinc finger protein 35"/>
    <property type="match status" value="1"/>
</dbReference>
<keyword evidence="1" id="KW-0479">Metal-binding</keyword>
<dbReference type="GO" id="GO:0008270">
    <property type="term" value="F:zinc ion binding"/>
    <property type="evidence" value="ECO:0007669"/>
    <property type="project" value="UniProtKB-KW"/>
</dbReference>
<dbReference type="GO" id="GO:0005634">
    <property type="term" value="C:nucleus"/>
    <property type="evidence" value="ECO:0007669"/>
    <property type="project" value="UniProtKB-ARBA"/>
</dbReference>
<proteinExistence type="predicted"/>
<dbReference type="GO" id="GO:0045944">
    <property type="term" value="P:positive regulation of transcription by RNA polymerase II"/>
    <property type="evidence" value="ECO:0007669"/>
    <property type="project" value="UniProtKB-ARBA"/>
</dbReference>
<reference evidence="8 9" key="1">
    <citation type="submission" date="2024-03" db="EMBL/GenBank/DDBJ databases">
        <title>The genome assembly and annotation of the cricket Gryllus longicercus Weissman &amp; Gray.</title>
        <authorList>
            <person name="Szrajer S."/>
            <person name="Gray D."/>
            <person name="Ylla G."/>
        </authorList>
    </citation>
    <scope>NUCLEOTIDE SEQUENCE [LARGE SCALE GENOMIC DNA]</scope>
    <source>
        <strain evidence="8">DAG 2021-001</strain>
        <tissue evidence="8">Whole body minus gut</tissue>
    </source>
</reference>
<evidence type="ECO:0000256" key="6">
    <source>
        <dbReference type="SAM" id="MobiDB-lite"/>
    </source>
</evidence>
<dbReference type="Pfam" id="PF00096">
    <property type="entry name" value="zf-C2H2"/>
    <property type="match status" value="3"/>
</dbReference>
<dbReference type="PROSITE" id="PS00028">
    <property type="entry name" value="ZINC_FINGER_C2H2_1"/>
    <property type="match status" value="5"/>
</dbReference>
<dbReference type="PANTHER" id="PTHR19818">
    <property type="entry name" value="ZINC FINGER PROTEIN ZIC AND GLI"/>
    <property type="match status" value="1"/>
</dbReference>
<dbReference type="PANTHER" id="PTHR19818:SF157">
    <property type="entry name" value="C2H2-TYPE DOMAIN-CONTAINING PROTEIN"/>
    <property type="match status" value="1"/>
</dbReference>
<dbReference type="FunFam" id="3.30.160.60:FF:000358">
    <property type="entry name" value="zinc finger protein 24"/>
    <property type="match status" value="1"/>
</dbReference>
<evidence type="ECO:0000256" key="3">
    <source>
        <dbReference type="ARBA" id="ARBA00022771"/>
    </source>
</evidence>
<feature type="region of interest" description="Disordered" evidence="6">
    <location>
        <begin position="49"/>
        <end position="107"/>
    </location>
</feature>